<evidence type="ECO:0000313" key="2">
    <source>
        <dbReference type="EMBL" id="ENX02621.1"/>
    </source>
</evidence>
<proteinExistence type="predicted"/>
<evidence type="ECO:0000313" key="3">
    <source>
        <dbReference type="Proteomes" id="UP000013248"/>
    </source>
</evidence>
<feature type="region of interest" description="Disordered" evidence="1">
    <location>
        <begin position="1"/>
        <end position="59"/>
    </location>
</feature>
<feature type="region of interest" description="Disordered" evidence="1">
    <location>
        <begin position="248"/>
        <end position="270"/>
    </location>
</feature>
<gene>
    <name evidence="2" type="ORF">F900_01067</name>
</gene>
<evidence type="ECO:0000256" key="1">
    <source>
        <dbReference type="SAM" id="MobiDB-lite"/>
    </source>
</evidence>
<organism evidence="2 3">
    <name type="scientific">Acinetobacter modestus</name>
    <dbReference type="NCBI Taxonomy" id="1776740"/>
    <lineage>
        <taxon>Bacteria</taxon>
        <taxon>Pseudomonadati</taxon>
        <taxon>Pseudomonadota</taxon>
        <taxon>Gammaproteobacteria</taxon>
        <taxon>Moraxellales</taxon>
        <taxon>Moraxellaceae</taxon>
        <taxon>Acinetobacter</taxon>
    </lineage>
</organism>
<dbReference type="AlphaFoldDB" id="N9NAF8"/>
<dbReference type="RefSeq" id="WP_005215652.1">
    <property type="nucleotide sequence ID" value="NZ_KB850089.1"/>
</dbReference>
<feature type="compositionally biased region" description="Polar residues" evidence="1">
    <location>
        <begin position="259"/>
        <end position="270"/>
    </location>
</feature>
<feature type="compositionally biased region" description="Low complexity" evidence="1">
    <location>
        <begin position="249"/>
        <end position="258"/>
    </location>
</feature>
<reference evidence="2 3" key="1">
    <citation type="submission" date="2013-02" db="EMBL/GenBank/DDBJ databases">
        <title>The Genome Sequence of Acinetobacter sp. ANC 3862.</title>
        <authorList>
            <consortium name="The Broad Institute Genome Sequencing Platform"/>
            <consortium name="The Broad Institute Genome Sequencing Center for Infectious Disease"/>
            <person name="Cerqueira G."/>
            <person name="Feldgarden M."/>
            <person name="Courvalin P."/>
            <person name="Perichon B."/>
            <person name="Grillot-Courvalin C."/>
            <person name="Clermont D."/>
            <person name="Rocha E."/>
            <person name="Yoon E.-J."/>
            <person name="Nemec A."/>
            <person name="Walker B."/>
            <person name="Young S.K."/>
            <person name="Zeng Q."/>
            <person name="Gargeya S."/>
            <person name="Fitzgerald M."/>
            <person name="Haas B."/>
            <person name="Abouelleil A."/>
            <person name="Alvarado L."/>
            <person name="Arachchi H.M."/>
            <person name="Berlin A.M."/>
            <person name="Chapman S.B."/>
            <person name="Dewar J."/>
            <person name="Goldberg J."/>
            <person name="Griggs A."/>
            <person name="Gujja S."/>
            <person name="Hansen M."/>
            <person name="Howarth C."/>
            <person name="Imamovic A."/>
            <person name="Larimer J."/>
            <person name="McCowan C."/>
            <person name="Murphy C."/>
            <person name="Neiman D."/>
            <person name="Pearson M."/>
            <person name="Priest M."/>
            <person name="Roberts A."/>
            <person name="Saif S."/>
            <person name="Shea T."/>
            <person name="Sisk P."/>
            <person name="Sykes S."/>
            <person name="Wortman J."/>
            <person name="Nusbaum C."/>
            <person name="Birren B."/>
        </authorList>
    </citation>
    <scope>NUCLEOTIDE SEQUENCE [LARGE SCALE GENOMIC DNA]</scope>
    <source>
        <strain evidence="2 3">ANC 3862</strain>
    </source>
</reference>
<dbReference type="HOGENOM" id="CLU_407016_0_0_6"/>
<protein>
    <submittedName>
        <fullName evidence="2">Uncharacterized protein</fullName>
    </submittedName>
</protein>
<sequence>MYGMQRPKKDGQSELIEGQGTGTSDSIKKNVPAGSFIMPADSTQKIGPKNLKKLGSPQPVNLSKGEFQIPPEQVHQVGVQALEQMKDATHTPVPDQQGFGFKPDATKSQVQLQREPPKLGFNAAALGNYQNNIKIGESGRPELFFASGGVVPHVDDDLSKSFTADVLRNSRDNAANSFSQGNYARGVGEAVRGVVGSVPAAAYDVSKSAYNTFGRPVANAIDGFLGMGENQQTAIAKPDPTKLATNVTPAAAKPDPAKTSNAATSATQPNLMTGVTPEKAATAVSSDLSQQNTKQPVSMFTDTSNQNTAQSAGNPYAIQSKGNSFSYADPQAAAQARAAGVPELQGSGIQTGLGIRGVKDFMANTREMGASDQQIQAALARREMNLGMQGFGGIARQLQVQERTPAQEAQLQTEIQRISTPIAGARGLTASQRNQINDLQQGYSNRENDVYKTYANNAAALQREAMGQVGQNYRAELGEQGANSRFNSNLELDAQKFNATNDLANRQFSAEQLSNMPARMKQQAELNLLQQYDAAQTDEERKPILEKLGMLRGQAQQQVGKLTPFKQYEVVDAKGNVTQPAKDYFIDEQGRIIDPMANMQSQQIPQAAIEHLRKNPNQSTYFDEMFGKGSAAKYLKG</sequence>
<comment type="caution">
    <text evidence="2">The sequence shown here is derived from an EMBL/GenBank/DDBJ whole genome shotgun (WGS) entry which is preliminary data.</text>
</comment>
<dbReference type="Proteomes" id="UP000013248">
    <property type="component" value="Unassembled WGS sequence"/>
</dbReference>
<dbReference type="PATRIC" id="fig|1217705.3.peg.1024"/>
<name>N9NAF8_9GAMM</name>
<accession>N9NAF8</accession>
<dbReference type="EMBL" id="APRP01000014">
    <property type="protein sequence ID" value="ENX02621.1"/>
    <property type="molecule type" value="Genomic_DNA"/>
</dbReference>
<dbReference type="eggNOG" id="ENOG5032MHN">
    <property type="taxonomic scope" value="Bacteria"/>
</dbReference>
<dbReference type="STRING" id="1217705.F900_01067"/>